<dbReference type="GO" id="GO:0043138">
    <property type="term" value="F:3'-5' DNA helicase activity"/>
    <property type="evidence" value="ECO:0007669"/>
    <property type="project" value="UniProtKB-EC"/>
</dbReference>
<dbReference type="Proteomes" id="UP000813423">
    <property type="component" value="Unassembled WGS sequence"/>
</dbReference>
<dbReference type="GO" id="GO:0005737">
    <property type="term" value="C:cytoplasm"/>
    <property type="evidence" value="ECO:0007669"/>
    <property type="project" value="TreeGrafter"/>
</dbReference>
<organism evidence="5 6">
    <name type="scientific">Aspergillus fumigatus</name>
    <name type="common">Neosartorya fumigata</name>
    <dbReference type="NCBI Taxonomy" id="746128"/>
    <lineage>
        <taxon>Eukaryota</taxon>
        <taxon>Fungi</taxon>
        <taxon>Dikarya</taxon>
        <taxon>Ascomycota</taxon>
        <taxon>Pezizomycotina</taxon>
        <taxon>Eurotiomycetes</taxon>
        <taxon>Eurotiomycetidae</taxon>
        <taxon>Eurotiales</taxon>
        <taxon>Aspergillaceae</taxon>
        <taxon>Aspergillus</taxon>
        <taxon>Aspergillus subgen. Fumigati</taxon>
    </lineage>
</organism>
<dbReference type="EMBL" id="JAIBSC010000301">
    <property type="protein sequence ID" value="KAH1891854.1"/>
    <property type="molecule type" value="Genomic_DNA"/>
</dbReference>
<dbReference type="GO" id="GO:0000724">
    <property type="term" value="P:double-strand break repair via homologous recombination"/>
    <property type="evidence" value="ECO:0007669"/>
    <property type="project" value="TreeGrafter"/>
</dbReference>
<dbReference type="SUPFAM" id="SSF52540">
    <property type="entry name" value="P-loop containing nucleoside triphosphate hydrolases"/>
    <property type="match status" value="1"/>
</dbReference>
<comment type="catalytic activity">
    <reaction evidence="2">
        <text>Couples ATP hydrolysis with the unwinding of duplex DNA by translocating in the 3'-5' direction.</text>
        <dbReference type="EC" id="5.6.2.4"/>
    </reaction>
</comment>
<evidence type="ECO:0000313" key="5">
    <source>
        <dbReference type="EMBL" id="KAH1891854.1"/>
    </source>
</evidence>
<evidence type="ECO:0000259" key="4">
    <source>
        <dbReference type="PROSITE" id="PS51194"/>
    </source>
</evidence>
<accession>A0A9P8SP34</accession>
<evidence type="ECO:0000256" key="3">
    <source>
        <dbReference type="ARBA" id="ARBA00034808"/>
    </source>
</evidence>
<evidence type="ECO:0000256" key="1">
    <source>
        <dbReference type="ARBA" id="ARBA00005446"/>
    </source>
</evidence>
<sequence>MFWLFSTDWHQFLGFSAPGHPSILGKRKRAPWEDEAEVSRIERRHQLATMDLEAAVQCMTGQPDMQFWGVQDLAMRAIQQGESPVVVVMLTGGGKSMLFIVPVFTAPRGTTIIMESWRPPDAASIVLVTPKSAVSPDFQTFLNQLWWTRRLDWIVINECHVVLNSQRDFRPQMAQLGRLVQARTQMVWRPDMTRVGRGLYEWIESEAVVAFIQDCIRWAAGGKVIIYINIIRQVTAMAWVLGCEVYYSEQLDKARVLVWFMGASLVIAATSVLGMGVDIPNICSIIHLRTPQMLLDYAQESGWAGWDGQCSEVIIIQPVGWDAPALWMEGVAPED</sequence>
<protein>
    <recommendedName>
        <fullName evidence="3">DNA 3'-5' helicase</fullName>
        <ecNumber evidence="3">5.6.2.4</ecNumber>
    </recommendedName>
</protein>
<evidence type="ECO:0000313" key="6">
    <source>
        <dbReference type="Proteomes" id="UP000813423"/>
    </source>
</evidence>
<name>A0A9P8SP34_ASPFM</name>
<dbReference type="InterPro" id="IPR027417">
    <property type="entry name" value="P-loop_NTPase"/>
</dbReference>
<dbReference type="PROSITE" id="PS51194">
    <property type="entry name" value="HELICASE_CTER"/>
    <property type="match status" value="1"/>
</dbReference>
<dbReference type="AlphaFoldDB" id="A0A9P8SP34"/>
<dbReference type="Pfam" id="PF00271">
    <property type="entry name" value="Helicase_C"/>
    <property type="match status" value="1"/>
</dbReference>
<dbReference type="PANTHER" id="PTHR13710">
    <property type="entry name" value="DNA HELICASE RECQ FAMILY MEMBER"/>
    <property type="match status" value="1"/>
</dbReference>
<dbReference type="InterPro" id="IPR001650">
    <property type="entry name" value="Helicase_C-like"/>
</dbReference>
<feature type="domain" description="Helicase C-terminal" evidence="4">
    <location>
        <begin position="195"/>
        <end position="335"/>
    </location>
</feature>
<dbReference type="PANTHER" id="PTHR13710:SF154">
    <property type="entry name" value="RECQ HELICASE, PUTATIVE (AFU_ORTHOLOGUE AFUA_6G14720)-RELATED"/>
    <property type="match status" value="1"/>
</dbReference>
<proteinExistence type="inferred from homology"/>
<evidence type="ECO:0000256" key="2">
    <source>
        <dbReference type="ARBA" id="ARBA00034617"/>
    </source>
</evidence>
<comment type="similarity">
    <text evidence="1">Belongs to the helicase family. RecQ subfamily.</text>
</comment>
<dbReference type="GO" id="GO:0009378">
    <property type="term" value="F:four-way junction helicase activity"/>
    <property type="evidence" value="ECO:0007669"/>
    <property type="project" value="TreeGrafter"/>
</dbReference>
<reference evidence="5" key="1">
    <citation type="submission" date="2021-08" db="EMBL/GenBank/DDBJ databases">
        <title>Global Aspergillus fumigatus from environmental and clinical sources.</title>
        <authorList>
            <person name="Barber A."/>
            <person name="Sae-Ong T."/>
        </authorList>
    </citation>
    <scope>NUCLEOTIDE SEQUENCE</scope>
    <source>
        <strain evidence="5">NRZ-2016-071</strain>
    </source>
</reference>
<dbReference type="Gene3D" id="3.40.50.300">
    <property type="entry name" value="P-loop containing nucleotide triphosphate hydrolases"/>
    <property type="match status" value="3"/>
</dbReference>
<dbReference type="EC" id="5.6.2.4" evidence="3"/>
<comment type="caution">
    <text evidence="5">The sequence shown here is derived from an EMBL/GenBank/DDBJ whole genome shotgun (WGS) entry which is preliminary data.</text>
</comment>
<gene>
    <name evidence="5" type="ORF">KXV57_004837</name>
</gene>
<dbReference type="GO" id="GO:0005694">
    <property type="term" value="C:chromosome"/>
    <property type="evidence" value="ECO:0007669"/>
    <property type="project" value="TreeGrafter"/>
</dbReference>